<dbReference type="CDD" id="cd04301">
    <property type="entry name" value="NAT_SF"/>
    <property type="match status" value="1"/>
</dbReference>
<dbReference type="HOGENOM" id="CLU_087351_0_1_5"/>
<dbReference type="PANTHER" id="PTHR43451">
    <property type="entry name" value="ACETYLTRANSFERASE (GNAT) FAMILY PROTEIN"/>
    <property type="match status" value="1"/>
</dbReference>
<dbReference type="InterPro" id="IPR052564">
    <property type="entry name" value="N-acetyltrans/Recomb-assoc"/>
</dbReference>
<keyword evidence="3" id="KW-1185">Reference proteome</keyword>
<name>Q2NAQ8_ERYLH</name>
<feature type="domain" description="N-acetyltransferase" evidence="1">
    <location>
        <begin position="3"/>
        <end position="158"/>
    </location>
</feature>
<dbReference type="PROSITE" id="PS51186">
    <property type="entry name" value="GNAT"/>
    <property type="match status" value="1"/>
</dbReference>
<dbReference type="SUPFAM" id="SSF55729">
    <property type="entry name" value="Acyl-CoA N-acyltransferases (Nat)"/>
    <property type="match status" value="1"/>
</dbReference>
<dbReference type="Proteomes" id="UP000008808">
    <property type="component" value="Chromosome"/>
</dbReference>
<evidence type="ECO:0000259" key="1">
    <source>
        <dbReference type="PROSITE" id="PS51186"/>
    </source>
</evidence>
<protein>
    <recommendedName>
        <fullName evidence="1">N-acetyltransferase domain-containing protein</fullName>
    </recommendedName>
</protein>
<evidence type="ECO:0000313" key="3">
    <source>
        <dbReference type="Proteomes" id="UP000008808"/>
    </source>
</evidence>
<accession>Q2NAQ8</accession>
<dbReference type="Pfam" id="PF13673">
    <property type="entry name" value="Acetyltransf_10"/>
    <property type="match status" value="1"/>
</dbReference>
<dbReference type="RefSeq" id="WP_011414069.1">
    <property type="nucleotide sequence ID" value="NC_007722.1"/>
</dbReference>
<dbReference type="GO" id="GO:0016747">
    <property type="term" value="F:acyltransferase activity, transferring groups other than amino-acyl groups"/>
    <property type="evidence" value="ECO:0007669"/>
    <property type="project" value="InterPro"/>
</dbReference>
<dbReference type="Gene3D" id="3.40.630.30">
    <property type="match status" value="1"/>
</dbReference>
<dbReference type="STRING" id="314225.ELI_05705"/>
<dbReference type="InterPro" id="IPR000182">
    <property type="entry name" value="GNAT_dom"/>
</dbReference>
<sequence>MAYAIRPFRDDDADALSNLALAAIREIGPQAYSEAQIEAWAARHSGPDMYRRRVAEGAMIFVAADAEDRPVAYALLEPDGHLDRLYNHPDHTRRGLAVQLLLAAETHAANNGLTRLFTEASELARPAFERAGYAVIQRRDLKIGGVPIHNYAMEKRLD</sequence>
<organism evidence="2 3">
    <name type="scientific">Erythrobacter litoralis (strain HTCC2594)</name>
    <dbReference type="NCBI Taxonomy" id="314225"/>
    <lineage>
        <taxon>Bacteria</taxon>
        <taxon>Pseudomonadati</taxon>
        <taxon>Pseudomonadota</taxon>
        <taxon>Alphaproteobacteria</taxon>
        <taxon>Sphingomonadales</taxon>
        <taxon>Erythrobacteraceae</taxon>
        <taxon>Erythrobacter/Porphyrobacter group</taxon>
        <taxon>Erythrobacter</taxon>
    </lineage>
</organism>
<dbReference type="InterPro" id="IPR016181">
    <property type="entry name" value="Acyl_CoA_acyltransferase"/>
</dbReference>
<dbReference type="OrthoDB" id="9789081at2"/>
<dbReference type="KEGG" id="eli:ELI_05705"/>
<evidence type="ECO:0000313" key="2">
    <source>
        <dbReference type="EMBL" id="ABC63233.1"/>
    </source>
</evidence>
<proteinExistence type="predicted"/>
<dbReference type="EMBL" id="CP000157">
    <property type="protein sequence ID" value="ABC63233.1"/>
    <property type="molecule type" value="Genomic_DNA"/>
</dbReference>
<gene>
    <name evidence="2" type="ordered locus">ELI_05705</name>
</gene>
<dbReference type="AlphaFoldDB" id="Q2NAQ8"/>
<reference evidence="3" key="1">
    <citation type="journal article" date="2009" name="J. Bacteriol.">
        <title>Complete genome sequence of Erythrobacter litoralis HTCC2594.</title>
        <authorList>
            <person name="Oh H.M."/>
            <person name="Giovannoni S.J."/>
            <person name="Ferriera S."/>
            <person name="Johnson J."/>
            <person name="Cho J.C."/>
        </authorList>
    </citation>
    <scope>NUCLEOTIDE SEQUENCE [LARGE SCALE GENOMIC DNA]</scope>
    <source>
        <strain evidence="3">HTCC2594</strain>
    </source>
</reference>
<dbReference type="eggNOG" id="COG0456">
    <property type="taxonomic scope" value="Bacteria"/>
</dbReference>
<dbReference type="PANTHER" id="PTHR43451:SF1">
    <property type="entry name" value="ACETYLTRANSFERASE"/>
    <property type="match status" value="1"/>
</dbReference>